<keyword evidence="10" id="KW-1185">Reference proteome</keyword>
<reference evidence="9" key="1">
    <citation type="submission" date="2020-05" db="EMBL/GenBank/DDBJ databases">
        <title>Phylogenomic resolution of chytrid fungi.</title>
        <authorList>
            <person name="Stajich J.E."/>
            <person name="Amses K."/>
            <person name="Simmons R."/>
            <person name="Seto K."/>
            <person name="Myers J."/>
            <person name="Bonds A."/>
            <person name="Quandt C.A."/>
            <person name="Barry K."/>
            <person name="Liu P."/>
            <person name="Grigoriev I."/>
            <person name="Longcore J.E."/>
            <person name="James T.Y."/>
        </authorList>
    </citation>
    <scope>NUCLEOTIDE SEQUENCE</scope>
    <source>
        <strain evidence="9">JEL0513</strain>
    </source>
</reference>
<dbReference type="AlphaFoldDB" id="A0AAD5XJZ5"/>
<keyword evidence="6" id="KW-0406">Ion transport</keyword>
<evidence type="ECO:0000256" key="6">
    <source>
        <dbReference type="ARBA" id="ARBA00023065"/>
    </source>
</evidence>
<feature type="transmembrane region" description="Helical" evidence="8">
    <location>
        <begin position="517"/>
        <end position="538"/>
    </location>
</feature>
<dbReference type="PANTHER" id="PTHR33281">
    <property type="entry name" value="UPF0187 PROTEIN YNEE"/>
    <property type="match status" value="1"/>
</dbReference>
<evidence type="ECO:0000256" key="5">
    <source>
        <dbReference type="ARBA" id="ARBA00022989"/>
    </source>
</evidence>
<dbReference type="EMBL" id="JADGJH010000159">
    <property type="protein sequence ID" value="KAJ3135584.1"/>
    <property type="molecule type" value="Genomic_DNA"/>
</dbReference>
<dbReference type="Proteomes" id="UP001211907">
    <property type="component" value="Unassembled WGS sequence"/>
</dbReference>
<feature type="transmembrane region" description="Helical" evidence="8">
    <location>
        <begin position="686"/>
        <end position="705"/>
    </location>
</feature>
<evidence type="ECO:0000313" key="9">
    <source>
        <dbReference type="EMBL" id="KAJ3135584.1"/>
    </source>
</evidence>
<evidence type="ECO:0000256" key="3">
    <source>
        <dbReference type="ARBA" id="ARBA00022475"/>
    </source>
</evidence>
<sequence length="841" mass="94990">MGRIAITLLTPDDPEQTDSVDGGESNIEWIKSPRKKRLQHRVSQYSIEHWGDLLRLSNSILPDVFVPSLVLTAWAALVSVFYLVPHVCFLKTWGLPNSILLITILGSAMSLLLVFRVNTAYDRYYEGRKLWNTVHFQIRNLARFIWIYSPSISEEDIFRKTSAMHLLVGFASSTKHALRNEPSHLYDDLGPYIRQIPQFSPKIRRVVGGLPIPLEIAIQLQRFLNKYCTAGYPASASVSALVDALSSFHRIKASPIPDAFRIHLKQTVVVYIISLPFQLVASPLQWFTIPFVFFSSMIMLGIERIGAKIENPFNYDVNDLPQDEFCDAIAAEIKQIIDSEDANADSKGWITPCSLEIQFVELENLKKLTIAAILAHKENTALTAVTSETHGFSFDMFVSVQGMVAKLVGPMDRIFIQEPKQAQNIHRNMPRSGIPSIVIDSQEWITSSSAEATSLYSKHNSEVANDPSFLSSNLAPHKRSSLWEIAGSLWEIASSLWENSPRKKQMQHKVKQYKDYGLPNSILLVTFMGTIMSLLLVFRVNTAYDRFWEGSKLWSSIIFQLRNLARYFWICSPSQTPEDWVRKTNAMNLLIAYASAVKHSLRDEPSHKYSDLGPYLEHISKYSANSPRIAGGLAIPLEIMLYFQEFVDKECQIVWLLASQSLLALEDSVGSAHRIKDSPIPAAYRIFLKHMLVLYLLSLPFQLVASPLQWFTIPFVFFVAMMTLGIEVIGVWIENPFGYDASDLPQDEFCDSIAAEITQIMHSQDRDGKHSRQWTTPCSLEIQRVDLTQLCEVTRTSMAVRRRSSPTGTLTNNDTDLVPVQGMAAKLVGLRPVPSQPTVVI</sequence>
<organism evidence="9 10">
    <name type="scientific">Physocladia obscura</name>
    <dbReference type="NCBI Taxonomy" id="109957"/>
    <lineage>
        <taxon>Eukaryota</taxon>
        <taxon>Fungi</taxon>
        <taxon>Fungi incertae sedis</taxon>
        <taxon>Chytridiomycota</taxon>
        <taxon>Chytridiomycota incertae sedis</taxon>
        <taxon>Chytridiomycetes</taxon>
        <taxon>Chytridiales</taxon>
        <taxon>Chytriomycetaceae</taxon>
        <taxon>Physocladia</taxon>
    </lineage>
</organism>
<name>A0AAD5XJZ5_9FUNG</name>
<keyword evidence="4 8" id="KW-0812">Transmembrane</keyword>
<dbReference type="GO" id="GO:0005254">
    <property type="term" value="F:chloride channel activity"/>
    <property type="evidence" value="ECO:0007669"/>
    <property type="project" value="InterPro"/>
</dbReference>
<proteinExistence type="predicted"/>
<comment type="caution">
    <text evidence="9">The sequence shown here is derived from an EMBL/GenBank/DDBJ whole genome shotgun (WGS) entry which is preliminary data.</text>
</comment>
<keyword evidence="7 8" id="KW-0472">Membrane</keyword>
<dbReference type="PANTHER" id="PTHR33281:SF19">
    <property type="entry name" value="VOLTAGE-DEPENDENT ANION CHANNEL-FORMING PROTEIN YNEE"/>
    <property type="match status" value="1"/>
</dbReference>
<keyword evidence="3" id="KW-1003">Cell membrane</keyword>
<evidence type="ECO:0000256" key="1">
    <source>
        <dbReference type="ARBA" id="ARBA00004651"/>
    </source>
</evidence>
<evidence type="ECO:0000256" key="4">
    <source>
        <dbReference type="ARBA" id="ARBA00022692"/>
    </source>
</evidence>
<keyword evidence="2" id="KW-0813">Transport</keyword>
<dbReference type="Pfam" id="PF25539">
    <property type="entry name" value="Bestrophin_2"/>
    <property type="match status" value="2"/>
</dbReference>
<feature type="transmembrane region" description="Helical" evidence="8">
    <location>
        <begin position="95"/>
        <end position="115"/>
    </location>
</feature>
<evidence type="ECO:0000256" key="7">
    <source>
        <dbReference type="ARBA" id="ARBA00023136"/>
    </source>
</evidence>
<protein>
    <submittedName>
        <fullName evidence="9">Uncharacterized protein</fullName>
    </submittedName>
</protein>
<feature type="transmembrane region" description="Helical" evidence="8">
    <location>
        <begin position="711"/>
        <end position="733"/>
    </location>
</feature>
<feature type="transmembrane region" description="Helical" evidence="8">
    <location>
        <begin position="64"/>
        <end position="83"/>
    </location>
</feature>
<dbReference type="GO" id="GO:0005886">
    <property type="term" value="C:plasma membrane"/>
    <property type="evidence" value="ECO:0007669"/>
    <property type="project" value="UniProtKB-SubCell"/>
</dbReference>
<evidence type="ECO:0000256" key="8">
    <source>
        <dbReference type="SAM" id="Phobius"/>
    </source>
</evidence>
<gene>
    <name evidence="9" type="ORF">HK100_002522</name>
</gene>
<dbReference type="InterPro" id="IPR044669">
    <property type="entry name" value="YneE/VCCN1/2-like"/>
</dbReference>
<evidence type="ECO:0000256" key="2">
    <source>
        <dbReference type="ARBA" id="ARBA00022448"/>
    </source>
</evidence>
<feature type="transmembrane region" description="Helical" evidence="8">
    <location>
        <begin position="259"/>
        <end position="278"/>
    </location>
</feature>
<accession>A0AAD5XJZ5</accession>
<evidence type="ECO:0000313" key="10">
    <source>
        <dbReference type="Proteomes" id="UP001211907"/>
    </source>
</evidence>
<keyword evidence="5 8" id="KW-1133">Transmembrane helix</keyword>
<comment type="subcellular location">
    <subcellularLocation>
        <location evidence="1">Cell membrane</location>
        <topology evidence="1">Multi-pass membrane protein</topology>
    </subcellularLocation>
</comment>